<keyword evidence="6" id="KW-0503">Monooxygenase</keyword>
<dbReference type="GO" id="GO:0005506">
    <property type="term" value="F:iron ion binding"/>
    <property type="evidence" value="ECO:0007669"/>
    <property type="project" value="InterPro"/>
</dbReference>
<comment type="similarity">
    <text evidence="2">Belongs to the cytochrome P450 family.</text>
</comment>
<proteinExistence type="inferred from homology"/>
<evidence type="ECO:0000256" key="3">
    <source>
        <dbReference type="ARBA" id="ARBA00022723"/>
    </source>
</evidence>
<protein>
    <submittedName>
        <fullName evidence="7">Cytochrome P450</fullName>
    </submittedName>
</protein>
<sequence length="203" mass="23198">RAEVRRVLSRHGDVLCPRALQCTRRLDSFVTETMRVGPHSINTFQREVTRPFRPSTGQEMPAGVVIEVPAHAVAHDPEIFPDPDRFDGLRFYRSRAEGRHFVPDYQHHFDSCKETFLTFGYGHHAFPGRSLASKNVKAIVAKVLILCETKLVDGVTEQYPNLTFGPMSFPSPTKELLFKKINQCRNYLLVSSVFKFGPRMNYT</sequence>
<dbReference type="EMBL" id="JAUIRO010000005">
    <property type="protein sequence ID" value="KAK0714082.1"/>
    <property type="molecule type" value="Genomic_DNA"/>
</dbReference>
<dbReference type="InterPro" id="IPR036396">
    <property type="entry name" value="Cyt_P450_sf"/>
</dbReference>
<dbReference type="Pfam" id="PF00067">
    <property type="entry name" value="p450"/>
    <property type="match status" value="1"/>
</dbReference>
<evidence type="ECO:0000313" key="8">
    <source>
        <dbReference type="Proteomes" id="UP001172101"/>
    </source>
</evidence>
<dbReference type="GO" id="GO:0020037">
    <property type="term" value="F:heme binding"/>
    <property type="evidence" value="ECO:0007669"/>
    <property type="project" value="InterPro"/>
</dbReference>
<evidence type="ECO:0000256" key="2">
    <source>
        <dbReference type="ARBA" id="ARBA00010617"/>
    </source>
</evidence>
<dbReference type="InterPro" id="IPR001128">
    <property type="entry name" value="Cyt_P450"/>
</dbReference>
<dbReference type="PANTHER" id="PTHR46206:SF7">
    <property type="entry name" value="P450, PUTATIVE (EUROFUNG)-RELATED"/>
    <property type="match status" value="1"/>
</dbReference>
<dbReference type="SUPFAM" id="SSF48264">
    <property type="entry name" value="Cytochrome P450"/>
    <property type="match status" value="1"/>
</dbReference>
<dbReference type="PRINTS" id="PR00465">
    <property type="entry name" value="EP450IV"/>
</dbReference>
<dbReference type="RefSeq" id="XP_060295404.1">
    <property type="nucleotide sequence ID" value="XM_060438237.1"/>
</dbReference>
<dbReference type="PANTHER" id="PTHR46206">
    <property type="entry name" value="CYTOCHROME P450"/>
    <property type="match status" value="1"/>
</dbReference>
<evidence type="ECO:0000313" key="7">
    <source>
        <dbReference type="EMBL" id="KAK0714082.1"/>
    </source>
</evidence>
<dbReference type="GeneID" id="85321507"/>
<dbReference type="AlphaFoldDB" id="A0AA40DUP0"/>
<comment type="caution">
    <text evidence="7">The sequence shown here is derived from an EMBL/GenBank/DDBJ whole genome shotgun (WGS) entry which is preliminary data.</text>
</comment>
<accession>A0AA40DUP0</accession>
<keyword evidence="5" id="KW-0408">Iron</keyword>
<reference evidence="7" key="1">
    <citation type="submission" date="2023-06" db="EMBL/GenBank/DDBJ databases">
        <title>Genome-scale phylogeny and comparative genomics of the fungal order Sordariales.</title>
        <authorList>
            <consortium name="Lawrence Berkeley National Laboratory"/>
            <person name="Hensen N."/>
            <person name="Bonometti L."/>
            <person name="Westerberg I."/>
            <person name="Brannstrom I.O."/>
            <person name="Guillou S."/>
            <person name="Cros-Aarteil S."/>
            <person name="Calhoun S."/>
            <person name="Haridas S."/>
            <person name="Kuo A."/>
            <person name="Mondo S."/>
            <person name="Pangilinan J."/>
            <person name="Riley R."/>
            <person name="LaButti K."/>
            <person name="Andreopoulos B."/>
            <person name="Lipzen A."/>
            <person name="Chen C."/>
            <person name="Yanf M."/>
            <person name="Daum C."/>
            <person name="Ng V."/>
            <person name="Clum A."/>
            <person name="Steindorff A."/>
            <person name="Ohm R."/>
            <person name="Martin F."/>
            <person name="Silar P."/>
            <person name="Natvig D."/>
            <person name="Lalanne C."/>
            <person name="Gautier V."/>
            <person name="Ament-velasquez S.L."/>
            <person name="Kruys A."/>
            <person name="Hutchinson M.I."/>
            <person name="Powell A.J."/>
            <person name="Barry K."/>
            <person name="Miller A.N."/>
            <person name="Grigoriev I.V."/>
            <person name="Debuchy R."/>
            <person name="Gladieux P."/>
            <person name="Thoren M.H."/>
            <person name="Johannesson H."/>
        </authorList>
    </citation>
    <scope>NUCLEOTIDE SEQUENCE</scope>
    <source>
        <strain evidence="7">SMH2392-1A</strain>
    </source>
</reference>
<evidence type="ECO:0000256" key="5">
    <source>
        <dbReference type="ARBA" id="ARBA00023004"/>
    </source>
</evidence>
<feature type="non-terminal residue" evidence="7">
    <location>
        <position position="203"/>
    </location>
</feature>
<dbReference type="Proteomes" id="UP001172101">
    <property type="component" value="Unassembled WGS sequence"/>
</dbReference>
<keyword evidence="3" id="KW-0479">Metal-binding</keyword>
<dbReference type="GO" id="GO:0004497">
    <property type="term" value="F:monooxygenase activity"/>
    <property type="evidence" value="ECO:0007669"/>
    <property type="project" value="UniProtKB-KW"/>
</dbReference>
<dbReference type="InterPro" id="IPR002403">
    <property type="entry name" value="Cyt_P450_E_grp-IV"/>
</dbReference>
<gene>
    <name evidence="7" type="ORF">B0T26DRAFT_650957</name>
</gene>
<organism evidence="7 8">
    <name type="scientific">Lasiosphaeria miniovina</name>
    <dbReference type="NCBI Taxonomy" id="1954250"/>
    <lineage>
        <taxon>Eukaryota</taxon>
        <taxon>Fungi</taxon>
        <taxon>Dikarya</taxon>
        <taxon>Ascomycota</taxon>
        <taxon>Pezizomycotina</taxon>
        <taxon>Sordariomycetes</taxon>
        <taxon>Sordariomycetidae</taxon>
        <taxon>Sordariales</taxon>
        <taxon>Lasiosphaeriaceae</taxon>
        <taxon>Lasiosphaeria</taxon>
    </lineage>
</organism>
<dbReference type="Gene3D" id="1.10.630.10">
    <property type="entry name" value="Cytochrome P450"/>
    <property type="match status" value="1"/>
</dbReference>
<dbReference type="GO" id="GO:0016705">
    <property type="term" value="F:oxidoreductase activity, acting on paired donors, with incorporation or reduction of molecular oxygen"/>
    <property type="evidence" value="ECO:0007669"/>
    <property type="project" value="InterPro"/>
</dbReference>
<keyword evidence="8" id="KW-1185">Reference proteome</keyword>
<keyword evidence="4" id="KW-0560">Oxidoreductase</keyword>
<evidence type="ECO:0000256" key="6">
    <source>
        <dbReference type="ARBA" id="ARBA00023033"/>
    </source>
</evidence>
<evidence type="ECO:0000256" key="4">
    <source>
        <dbReference type="ARBA" id="ARBA00023002"/>
    </source>
</evidence>
<name>A0AA40DUP0_9PEZI</name>
<comment type="cofactor">
    <cofactor evidence="1">
        <name>heme</name>
        <dbReference type="ChEBI" id="CHEBI:30413"/>
    </cofactor>
</comment>
<evidence type="ECO:0000256" key="1">
    <source>
        <dbReference type="ARBA" id="ARBA00001971"/>
    </source>
</evidence>